<feature type="compositionally biased region" description="Basic and acidic residues" evidence="1">
    <location>
        <begin position="40"/>
        <end position="74"/>
    </location>
</feature>
<evidence type="ECO:0000313" key="2">
    <source>
        <dbReference type="EMBL" id="XCB26830.1"/>
    </source>
</evidence>
<dbReference type="RefSeq" id="WP_353069206.1">
    <property type="nucleotide sequence ID" value="NZ_CP132932.1"/>
</dbReference>
<accession>A0AAU7ZD73</accession>
<dbReference type="KEGG" id="temp:RBB75_00545"/>
<dbReference type="AlphaFoldDB" id="A0AAU7ZD73"/>
<proteinExistence type="predicted"/>
<reference evidence="2" key="1">
    <citation type="submission" date="2023-08" db="EMBL/GenBank/DDBJ databases">
        <authorList>
            <person name="Messyasz A."/>
            <person name="Mannisto M.K."/>
            <person name="Kerkhof L.J."/>
            <person name="Haggblom M."/>
        </authorList>
    </citation>
    <scope>NUCLEOTIDE SEQUENCE</scope>
    <source>
        <strain evidence="2">M8UP23</strain>
    </source>
</reference>
<organism evidence="2">
    <name type="scientific">Tunturiibacter empetritectus</name>
    <dbReference type="NCBI Taxonomy" id="3069691"/>
    <lineage>
        <taxon>Bacteria</taxon>
        <taxon>Pseudomonadati</taxon>
        <taxon>Acidobacteriota</taxon>
        <taxon>Terriglobia</taxon>
        <taxon>Terriglobales</taxon>
        <taxon>Acidobacteriaceae</taxon>
        <taxon>Tunturiibacter</taxon>
    </lineage>
</organism>
<sequence>MPAAPEHPIAAERLAKLAPETRSPACTSGRTKRSALEGWKFGRDVSDEPDSGRHSGDGDGWLKLRDGKRECGDE</sequence>
<gene>
    <name evidence="2" type="ORF">RBB75_00545</name>
</gene>
<name>A0AAU7ZD73_9BACT</name>
<protein>
    <submittedName>
        <fullName evidence="2">Uncharacterized protein</fullName>
    </submittedName>
</protein>
<reference evidence="2" key="2">
    <citation type="journal article" date="2024" name="Environ. Microbiol.">
        <title>Genome analysis and description of Tunturibacter gen. nov. expands the diversity of Terriglobia in tundra soils.</title>
        <authorList>
            <person name="Messyasz A."/>
            <person name="Mannisto M.K."/>
            <person name="Kerkhof L.J."/>
            <person name="Haggblom M.M."/>
        </authorList>
    </citation>
    <scope>NUCLEOTIDE SEQUENCE</scope>
    <source>
        <strain evidence="2">M8UP23</strain>
    </source>
</reference>
<feature type="region of interest" description="Disordered" evidence="1">
    <location>
        <begin position="1"/>
        <end position="74"/>
    </location>
</feature>
<evidence type="ECO:0000256" key="1">
    <source>
        <dbReference type="SAM" id="MobiDB-lite"/>
    </source>
</evidence>
<dbReference type="EMBL" id="CP132932">
    <property type="protein sequence ID" value="XCB26830.1"/>
    <property type="molecule type" value="Genomic_DNA"/>
</dbReference>